<dbReference type="InterPro" id="IPR029058">
    <property type="entry name" value="AB_hydrolase_fold"/>
</dbReference>
<dbReference type="PANTHER" id="PTHR46331">
    <property type="entry name" value="VALACYCLOVIR HYDROLASE"/>
    <property type="match status" value="1"/>
</dbReference>
<evidence type="ECO:0000313" key="3">
    <source>
        <dbReference type="Proteomes" id="UP001458880"/>
    </source>
</evidence>
<keyword evidence="2" id="KW-0378">Hydrolase</keyword>
<dbReference type="Proteomes" id="UP001458880">
    <property type="component" value="Unassembled WGS sequence"/>
</dbReference>
<accession>A0AAW1MM39</accession>
<dbReference type="Gene3D" id="3.40.50.1820">
    <property type="entry name" value="alpha/beta hydrolase"/>
    <property type="match status" value="1"/>
</dbReference>
<protein>
    <submittedName>
        <fullName evidence="2">Alpha/beta hydrolase fold</fullName>
    </submittedName>
</protein>
<organism evidence="2 3">
    <name type="scientific">Popillia japonica</name>
    <name type="common">Japanese beetle</name>
    <dbReference type="NCBI Taxonomy" id="7064"/>
    <lineage>
        <taxon>Eukaryota</taxon>
        <taxon>Metazoa</taxon>
        <taxon>Ecdysozoa</taxon>
        <taxon>Arthropoda</taxon>
        <taxon>Hexapoda</taxon>
        <taxon>Insecta</taxon>
        <taxon>Pterygota</taxon>
        <taxon>Neoptera</taxon>
        <taxon>Endopterygota</taxon>
        <taxon>Coleoptera</taxon>
        <taxon>Polyphaga</taxon>
        <taxon>Scarabaeiformia</taxon>
        <taxon>Scarabaeidae</taxon>
        <taxon>Rutelinae</taxon>
        <taxon>Popillia</taxon>
    </lineage>
</organism>
<evidence type="ECO:0000259" key="1">
    <source>
        <dbReference type="Pfam" id="PF00561"/>
    </source>
</evidence>
<dbReference type="GO" id="GO:0017171">
    <property type="term" value="F:serine hydrolase activity"/>
    <property type="evidence" value="ECO:0007669"/>
    <property type="project" value="TreeGrafter"/>
</dbReference>
<gene>
    <name evidence="2" type="ORF">QE152_g6022</name>
</gene>
<keyword evidence="3" id="KW-1185">Reference proteome</keyword>
<evidence type="ECO:0000313" key="2">
    <source>
        <dbReference type="EMBL" id="KAK9746474.1"/>
    </source>
</evidence>
<sequence>MIRKICTKTFSISLRTHKLETKLKYSTGEQEKKILVKGQTINYIQTGCGDHKVLCFPGALGTIWSDFKPQIDGLDKTKFTVVVWDPPGYGHSRPPDRNFCPEFYQNDAVTANDFMKEIGFDKFSILGWSDGGISGMILAAKYPNSIQKLVVWGSNAYLVKEEIESYEKIRDVSNWSEKMKAPLLKLYGLDGLQKMWNGWCDALADIFKHNGGDICKNDVEKIQCPTFILHGDKDPLVLPEHPLFLLDKIKGSRLHQFPDGKHNIHLRYSGEFNSLVMRFLLE</sequence>
<name>A0AAW1MM39_POPJA</name>
<reference evidence="2 3" key="1">
    <citation type="journal article" date="2024" name="BMC Genomics">
        <title>De novo assembly and annotation of Popillia japonica's genome with initial clues to its potential as an invasive pest.</title>
        <authorList>
            <person name="Cucini C."/>
            <person name="Boschi S."/>
            <person name="Funari R."/>
            <person name="Cardaioli E."/>
            <person name="Iannotti N."/>
            <person name="Marturano G."/>
            <person name="Paoli F."/>
            <person name="Bruttini M."/>
            <person name="Carapelli A."/>
            <person name="Frati F."/>
            <person name="Nardi F."/>
        </authorList>
    </citation>
    <scope>NUCLEOTIDE SEQUENCE [LARGE SCALE GENOMIC DNA]</scope>
    <source>
        <strain evidence="2">DMR45628</strain>
    </source>
</reference>
<comment type="caution">
    <text evidence="2">The sequence shown here is derived from an EMBL/GenBank/DDBJ whole genome shotgun (WGS) entry which is preliminary data.</text>
</comment>
<feature type="domain" description="AB hydrolase-1" evidence="1">
    <location>
        <begin position="53"/>
        <end position="167"/>
    </location>
</feature>
<dbReference type="EMBL" id="JASPKY010000039">
    <property type="protein sequence ID" value="KAK9746474.1"/>
    <property type="molecule type" value="Genomic_DNA"/>
</dbReference>
<dbReference type="Pfam" id="PF00561">
    <property type="entry name" value="Abhydrolase_1"/>
    <property type="match status" value="1"/>
</dbReference>
<proteinExistence type="predicted"/>
<dbReference type="AlphaFoldDB" id="A0AAW1MM39"/>
<dbReference type="SUPFAM" id="SSF53474">
    <property type="entry name" value="alpha/beta-Hydrolases"/>
    <property type="match status" value="1"/>
</dbReference>
<dbReference type="InterPro" id="IPR000073">
    <property type="entry name" value="AB_hydrolase_1"/>
</dbReference>
<dbReference type="PANTHER" id="PTHR46331:SF2">
    <property type="entry name" value="VALACYCLOVIR HYDROLASE"/>
    <property type="match status" value="1"/>
</dbReference>